<proteinExistence type="predicted"/>
<evidence type="ECO:0000313" key="6">
    <source>
        <dbReference type="Proteomes" id="UP001228581"/>
    </source>
</evidence>
<keyword evidence="2" id="KW-1133">Transmembrane helix</keyword>
<keyword evidence="4" id="KW-0418">Kinase</keyword>
<dbReference type="GO" id="GO:0016020">
    <property type="term" value="C:membrane"/>
    <property type="evidence" value="ECO:0007669"/>
    <property type="project" value="InterPro"/>
</dbReference>
<dbReference type="PANTHER" id="PTHR34220">
    <property type="entry name" value="SENSOR HISTIDINE KINASE YPDA"/>
    <property type="match status" value="1"/>
</dbReference>
<keyword evidence="6" id="KW-1185">Reference proteome</keyword>
<feature type="transmembrane region" description="Helical" evidence="2">
    <location>
        <begin position="12"/>
        <end position="35"/>
    </location>
</feature>
<dbReference type="InterPro" id="IPR010559">
    <property type="entry name" value="Sig_transdc_His_kin_internal"/>
</dbReference>
<feature type="transmembrane region" description="Helical" evidence="2">
    <location>
        <begin position="123"/>
        <end position="141"/>
    </location>
</feature>
<organism evidence="4 7">
    <name type="scientific">Xanthocytophaga flava</name>
    <dbReference type="NCBI Taxonomy" id="3048013"/>
    <lineage>
        <taxon>Bacteria</taxon>
        <taxon>Pseudomonadati</taxon>
        <taxon>Bacteroidota</taxon>
        <taxon>Cytophagia</taxon>
        <taxon>Cytophagales</taxon>
        <taxon>Rhodocytophagaceae</taxon>
        <taxon>Xanthocytophaga</taxon>
    </lineage>
</organism>
<keyword evidence="4" id="KW-0808">Transferase</keyword>
<dbReference type="GO" id="GO:0000155">
    <property type="term" value="F:phosphorelay sensor kinase activity"/>
    <property type="evidence" value="ECO:0007669"/>
    <property type="project" value="InterPro"/>
</dbReference>
<feature type="coiled-coil region" evidence="1">
    <location>
        <begin position="143"/>
        <end position="175"/>
    </location>
</feature>
<dbReference type="RefSeq" id="WP_313982334.1">
    <property type="nucleotide sequence ID" value="NZ_JASJOR010000002.1"/>
</dbReference>
<comment type="caution">
    <text evidence="4">The sequence shown here is derived from an EMBL/GenBank/DDBJ whole genome shotgun (WGS) entry which is preliminary data.</text>
</comment>
<evidence type="ECO:0000313" key="5">
    <source>
        <dbReference type="EMBL" id="MDJ1498473.1"/>
    </source>
</evidence>
<name>A0AAE3QP47_9BACT</name>
<dbReference type="PANTHER" id="PTHR34220:SF7">
    <property type="entry name" value="SENSOR HISTIDINE KINASE YPDA"/>
    <property type="match status" value="1"/>
</dbReference>
<evidence type="ECO:0000313" key="4">
    <source>
        <dbReference type="EMBL" id="MDJ1482922.1"/>
    </source>
</evidence>
<dbReference type="InterPro" id="IPR050640">
    <property type="entry name" value="Bact_2-comp_sensor_kinase"/>
</dbReference>
<keyword evidence="2" id="KW-0812">Transmembrane</keyword>
<dbReference type="AlphaFoldDB" id="A0AAE3QP47"/>
<evidence type="ECO:0000256" key="2">
    <source>
        <dbReference type="SAM" id="Phobius"/>
    </source>
</evidence>
<feature type="transmembrane region" description="Helical" evidence="2">
    <location>
        <begin position="47"/>
        <end position="65"/>
    </location>
</feature>
<keyword evidence="1" id="KW-0175">Coiled coil</keyword>
<protein>
    <submittedName>
        <fullName evidence="4">Histidine kinase</fullName>
    </submittedName>
</protein>
<feature type="transmembrane region" description="Helical" evidence="2">
    <location>
        <begin position="77"/>
        <end position="103"/>
    </location>
</feature>
<dbReference type="Proteomes" id="UP001228581">
    <property type="component" value="Unassembled WGS sequence"/>
</dbReference>
<dbReference type="Proteomes" id="UP001241110">
    <property type="component" value="Unassembled WGS sequence"/>
</dbReference>
<evidence type="ECO:0000313" key="7">
    <source>
        <dbReference type="Proteomes" id="UP001241110"/>
    </source>
</evidence>
<keyword evidence="2" id="KW-0472">Membrane</keyword>
<dbReference type="Pfam" id="PF06580">
    <property type="entry name" value="His_kinase"/>
    <property type="match status" value="1"/>
</dbReference>
<evidence type="ECO:0000259" key="3">
    <source>
        <dbReference type="Pfam" id="PF06580"/>
    </source>
</evidence>
<dbReference type="EMBL" id="JASJOT010000047">
    <property type="protein sequence ID" value="MDJ1498473.1"/>
    <property type="molecule type" value="Genomic_DNA"/>
</dbReference>
<feature type="domain" description="Signal transduction histidine kinase internal region" evidence="3">
    <location>
        <begin position="167"/>
        <end position="246"/>
    </location>
</feature>
<gene>
    <name evidence="4" type="ORF">QNI16_20640</name>
    <name evidence="5" type="ORF">QNI19_36395</name>
</gene>
<sequence length="357" mass="42445">MKHIQRWFQQHWKTVLIHAGVWVLYLLVNNILLFINQLRQIELGQMLYTYALVAVLFYVNVYFIIIPCMQKRQYVKLVFYTVLLICIYVMIRYLLFTYVFPMLHIIGAYRKNYVMMEQFLPDSIWIACQYILFSYGYWFALRSIQLEQHKRKIEQEFAALERERAQAELAFLRSQLNPHFLYNTLNFFFSDALQVSPRLADSIMALSTMLRNVTEIGKQALVPIGQELDYIRNYIKIQCYRFGDQLQVHLEIEGEEYEDQHMIPPLLFISLVENIFKYGDVYDNSQPVHIRICLSETEISFYSENPKKATPNYTQGGLGLKNIENQLRIIYKSNFSFEVTEENNIFYVNLNLPLLGN</sequence>
<accession>A0AAE3QP47</accession>
<dbReference type="EMBL" id="JASJOS010000009">
    <property type="protein sequence ID" value="MDJ1482922.1"/>
    <property type="molecule type" value="Genomic_DNA"/>
</dbReference>
<reference evidence="4 6" key="1">
    <citation type="submission" date="2023-05" db="EMBL/GenBank/DDBJ databases">
        <authorList>
            <person name="Zhang X."/>
        </authorList>
    </citation>
    <scope>NUCLEOTIDE SEQUENCE</scope>
    <source>
        <strain evidence="5 6">DM2B3-1</strain>
        <strain evidence="4">YF14B1</strain>
    </source>
</reference>
<evidence type="ECO:0000256" key="1">
    <source>
        <dbReference type="SAM" id="Coils"/>
    </source>
</evidence>